<dbReference type="AlphaFoldDB" id="A0A7J8XP21"/>
<keyword evidence="2" id="KW-0472">Membrane</keyword>
<evidence type="ECO:0008006" key="5">
    <source>
        <dbReference type="Google" id="ProtNLM"/>
    </source>
</evidence>
<accession>A0A7J8XP21</accession>
<gene>
    <name evidence="3" type="ORF">Goari_006586</name>
</gene>
<comment type="caution">
    <text evidence="3">The sequence shown here is derived from an EMBL/GenBank/DDBJ whole genome shotgun (WGS) entry which is preliminary data.</text>
</comment>
<dbReference type="Proteomes" id="UP000593577">
    <property type="component" value="Unassembled WGS sequence"/>
</dbReference>
<feature type="compositionally biased region" description="Low complexity" evidence="1">
    <location>
        <begin position="177"/>
        <end position="200"/>
    </location>
</feature>
<evidence type="ECO:0000313" key="3">
    <source>
        <dbReference type="EMBL" id="MBA0688820.1"/>
    </source>
</evidence>
<evidence type="ECO:0000256" key="1">
    <source>
        <dbReference type="SAM" id="MobiDB-lite"/>
    </source>
</evidence>
<sequence length="263" mass="28666">MILAILDNQNLGKLAECAHWKWLVESARCRRMYYGSLESGTRIESYLDPNWDECSADMSEPCNAYTDGKISTPTKPDLVLVAIYLASIAFIALMNDHYIIYHLDTLAWYQAQLQKNLMYLAAIADAQPQSMPTMPPQMAPHPAIPAGGYFMQHPQAAAMAQQPGMYPQKVPLQFNNPHQMQDPQHLLHQQHQQAMQGQMGIRPGGPNNGMHPMHSEASLGGGSSAGPPQSSGPSDGRAGNKQNPETGANGQGSTTGDRAEEGK</sequence>
<reference evidence="3 4" key="1">
    <citation type="journal article" date="2019" name="Genome Biol. Evol.">
        <title>Insights into the evolution of the New World diploid cottons (Gossypium, subgenus Houzingenia) based on genome sequencing.</title>
        <authorList>
            <person name="Grover C.E."/>
            <person name="Arick M.A. 2nd"/>
            <person name="Thrash A."/>
            <person name="Conover J.L."/>
            <person name="Sanders W.S."/>
            <person name="Peterson D.G."/>
            <person name="Frelichowski J.E."/>
            <person name="Scheffler J.A."/>
            <person name="Scheffler B.E."/>
            <person name="Wendel J.F."/>
        </authorList>
    </citation>
    <scope>NUCLEOTIDE SEQUENCE [LARGE SCALE GENOMIC DNA]</scope>
    <source>
        <strain evidence="3">185</strain>
        <tissue evidence="3">Leaf</tissue>
    </source>
</reference>
<proteinExistence type="predicted"/>
<feature type="transmembrane region" description="Helical" evidence="2">
    <location>
        <begin position="78"/>
        <end position="95"/>
    </location>
</feature>
<evidence type="ECO:0000313" key="4">
    <source>
        <dbReference type="Proteomes" id="UP000593577"/>
    </source>
</evidence>
<keyword evidence="4" id="KW-1185">Reference proteome</keyword>
<feature type="compositionally biased region" description="Low complexity" evidence="1">
    <location>
        <begin position="225"/>
        <end position="236"/>
    </location>
</feature>
<evidence type="ECO:0000256" key="2">
    <source>
        <dbReference type="SAM" id="Phobius"/>
    </source>
</evidence>
<feature type="compositionally biased region" description="Polar residues" evidence="1">
    <location>
        <begin position="240"/>
        <end position="256"/>
    </location>
</feature>
<name>A0A7J8XP21_GOSAI</name>
<keyword evidence="2" id="KW-0812">Transmembrane</keyword>
<organism evidence="3 4">
    <name type="scientific">Gossypium aridum</name>
    <name type="common">American cotton</name>
    <name type="synonym">Erioxylum aridum</name>
    <dbReference type="NCBI Taxonomy" id="34290"/>
    <lineage>
        <taxon>Eukaryota</taxon>
        <taxon>Viridiplantae</taxon>
        <taxon>Streptophyta</taxon>
        <taxon>Embryophyta</taxon>
        <taxon>Tracheophyta</taxon>
        <taxon>Spermatophyta</taxon>
        <taxon>Magnoliopsida</taxon>
        <taxon>eudicotyledons</taxon>
        <taxon>Gunneridae</taxon>
        <taxon>Pentapetalae</taxon>
        <taxon>rosids</taxon>
        <taxon>malvids</taxon>
        <taxon>Malvales</taxon>
        <taxon>Malvaceae</taxon>
        <taxon>Malvoideae</taxon>
        <taxon>Gossypium</taxon>
    </lineage>
</organism>
<protein>
    <recommendedName>
        <fullName evidence="5">GRF1-interacting factor 3</fullName>
    </recommendedName>
</protein>
<feature type="region of interest" description="Disordered" evidence="1">
    <location>
        <begin position="167"/>
        <end position="263"/>
    </location>
</feature>
<keyword evidence="2" id="KW-1133">Transmembrane helix</keyword>
<dbReference type="EMBL" id="JABFAA010000008">
    <property type="protein sequence ID" value="MBA0688820.1"/>
    <property type="molecule type" value="Genomic_DNA"/>
</dbReference>